<dbReference type="InterPro" id="IPR036097">
    <property type="entry name" value="HisK_dim/P_sf"/>
</dbReference>
<evidence type="ECO:0000256" key="6">
    <source>
        <dbReference type="SAM" id="Phobius"/>
    </source>
</evidence>
<comment type="catalytic activity">
    <reaction evidence="1">
        <text>ATP + protein L-histidine = ADP + protein N-phospho-L-histidine.</text>
        <dbReference type="EC" id="2.7.13.3"/>
    </reaction>
</comment>
<dbReference type="InterPro" id="IPR036890">
    <property type="entry name" value="HATPase_C_sf"/>
</dbReference>
<evidence type="ECO:0000256" key="4">
    <source>
        <dbReference type="ARBA" id="ARBA00022777"/>
    </source>
</evidence>
<evidence type="ECO:0000259" key="7">
    <source>
        <dbReference type="PROSITE" id="PS50109"/>
    </source>
</evidence>
<feature type="transmembrane region" description="Helical" evidence="6">
    <location>
        <begin position="789"/>
        <end position="806"/>
    </location>
</feature>
<keyword evidence="9" id="KW-1185">Reference proteome</keyword>
<evidence type="ECO:0000256" key="2">
    <source>
        <dbReference type="ARBA" id="ARBA00012438"/>
    </source>
</evidence>
<dbReference type="Gene3D" id="2.130.10.10">
    <property type="entry name" value="YVTN repeat-like/Quinoprotein amine dehydrogenase"/>
    <property type="match status" value="4"/>
</dbReference>
<dbReference type="SUPFAM" id="SSF55874">
    <property type="entry name" value="ATPase domain of HSP90 chaperone/DNA topoisomerase II/histidine kinase"/>
    <property type="match status" value="1"/>
</dbReference>
<dbReference type="Pfam" id="PF02518">
    <property type="entry name" value="HATPase_c"/>
    <property type="match status" value="1"/>
</dbReference>
<gene>
    <name evidence="8" type="ORF">H8S20_05015</name>
</gene>
<dbReference type="Pfam" id="PF07494">
    <property type="entry name" value="Reg_prop"/>
    <property type="match status" value="9"/>
</dbReference>
<dbReference type="SUPFAM" id="SSF47384">
    <property type="entry name" value="Homodimeric domain of signal transducing histidine kinase"/>
    <property type="match status" value="1"/>
</dbReference>
<keyword evidence="6" id="KW-0472">Membrane</keyword>
<dbReference type="SUPFAM" id="SSF63829">
    <property type="entry name" value="Calcium-dependent phosphotriesterase"/>
    <property type="match status" value="3"/>
</dbReference>
<accession>A0ABR7DAS8</accession>
<dbReference type="InterPro" id="IPR011123">
    <property type="entry name" value="Y_Y_Y"/>
</dbReference>
<keyword evidence="4 8" id="KW-0808">Transferase</keyword>
<evidence type="ECO:0000313" key="9">
    <source>
        <dbReference type="Proteomes" id="UP000596929"/>
    </source>
</evidence>
<dbReference type="InterPro" id="IPR013783">
    <property type="entry name" value="Ig-like_fold"/>
</dbReference>
<keyword evidence="4 8" id="KW-0418">Kinase</keyword>
<dbReference type="PRINTS" id="PR00344">
    <property type="entry name" value="BCTRLSENSOR"/>
</dbReference>
<dbReference type="PROSITE" id="PS50109">
    <property type="entry name" value="HIS_KIN"/>
    <property type="match status" value="1"/>
</dbReference>
<dbReference type="GO" id="GO:0016301">
    <property type="term" value="F:kinase activity"/>
    <property type="evidence" value="ECO:0007669"/>
    <property type="project" value="UniProtKB-KW"/>
</dbReference>
<dbReference type="InterPro" id="IPR003594">
    <property type="entry name" value="HATPase_dom"/>
</dbReference>
<dbReference type="InterPro" id="IPR004358">
    <property type="entry name" value="Sig_transdc_His_kin-like_C"/>
</dbReference>
<dbReference type="Pfam" id="PF07495">
    <property type="entry name" value="Y_Y_Y"/>
    <property type="match status" value="1"/>
</dbReference>
<dbReference type="EC" id="2.7.13.3" evidence="2"/>
<dbReference type="Gene3D" id="2.60.40.10">
    <property type="entry name" value="Immunoglobulins"/>
    <property type="match status" value="1"/>
</dbReference>
<dbReference type="InterPro" id="IPR015943">
    <property type="entry name" value="WD40/YVTN_repeat-like_dom_sf"/>
</dbReference>
<comment type="caution">
    <text evidence="8">The sequence shown here is derived from an EMBL/GenBank/DDBJ whole genome shotgun (WGS) entry which is preliminary data.</text>
</comment>
<dbReference type="RefSeq" id="WP_032117812.1">
    <property type="nucleotide sequence ID" value="NZ_JACOOO010000005.1"/>
</dbReference>
<dbReference type="Gene3D" id="1.10.287.130">
    <property type="match status" value="1"/>
</dbReference>
<keyword evidence="6" id="KW-1133">Transmembrane helix</keyword>
<dbReference type="SMART" id="SM00387">
    <property type="entry name" value="HATPase_c"/>
    <property type="match status" value="1"/>
</dbReference>
<dbReference type="EMBL" id="JACOOO010000005">
    <property type="protein sequence ID" value="MBC5628250.1"/>
    <property type="molecule type" value="Genomic_DNA"/>
</dbReference>
<name>A0ABR7DAS8_9CLOT</name>
<dbReference type="InterPro" id="IPR005467">
    <property type="entry name" value="His_kinase_dom"/>
</dbReference>
<dbReference type="CDD" id="cd16922">
    <property type="entry name" value="HATPase_EvgS-ArcB-TorS-like"/>
    <property type="match status" value="1"/>
</dbReference>
<dbReference type="CDD" id="cd00082">
    <property type="entry name" value="HisKA"/>
    <property type="match status" value="1"/>
</dbReference>
<keyword evidence="3" id="KW-0597">Phosphoprotein</keyword>
<dbReference type="Pfam" id="PF00512">
    <property type="entry name" value="HisKA"/>
    <property type="match status" value="1"/>
</dbReference>
<keyword evidence="5" id="KW-0902">Two-component regulatory system</keyword>
<dbReference type="PANTHER" id="PTHR43547">
    <property type="entry name" value="TWO-COMPONENT HISTIDINE KINASE"/>
    <property type="match status" value="1"/>
</dbReference>
<dbReference type="InterPro" id="IPR003661">
    <property type="entry name" value="HisK_dim/P_dom"/>
</dbReference>
<reference evidence="8 9" key="1">
    <citation type="submission" date="2020-08" db="EMBL/GenBank/DDBJ databases">
        <title>Genome public.</title>
        <authorList>
            <person name="Liu C."/>
            <person name="Sun Q."/>
        </authorList>
    </citation>
    <scope>NUCLEOTIDE SEQUENCE [LARGE SCALE GENOMIC DNA]</scope>
    <source>
        <strain evidence="8 9">NSJ-6</strain>
    </source>
</reference>
<dbReference type="InterPro" id="IPR011110">
    <property type="entry name" value="Reg_prop"/>
</dbReference>
<evidence type="ECO:0000313" key="8">
    <source>
        <dbReference type="EMBL" id="MBC5628250.1"/>
    </source>
</evidence>
<dbReference type="SMART" id="SM00388">
    <property type="entry name" value="HisKA"/>
    <property type="match status" value="1"/>
</dbReference>
<proteinExistence type="predicted"/>
<evidence type="ECO:0000256" key="1">
    <source>
        <dbReference type="ARBA" id="ARBA00000085"/>
    </source>
</evidence>
<sequence length="1072" mass="123752">MENGFRKLARGLLLIIIILCIVDKTTYAVINYANRNFKRITTEDGLSQGSVSTIIQDSRGYMWIGTGDGLNKYNGNKFEVYKYNGKENSISGNSITDIKEDKEGNIWIGTTTGLSKINTVTDEITNYLPNEDGCNISHYRIREILISKNGDILVGTNDGLNIYDKENDNFIRIYNSEDDNKSLSHQEVYSLAEDMYGHYWIGTRNGLNKINNETEEVIKYFASEEEEKSISHNFIYSLYADELGYLWIGTYYGGLNKLNLKTEEIEKYMPRFEDGIPGAYIRDVLRDSRGTVWIATDYGFAKFIEEENRFIRYKSSKYNLGSLISDDTKSICEDKSGAIWIGTNDGISLFNPENLFNYYKSDPFDSNSLSSESITGIYEDSDGVLWIGTFYDGLNIFDRENNKITRVDQTEDYEGELYISNNLVRDITGIEDEIWIATQNGLDKYNKDTHEKAQYREENGLPCNDVKTLHIDSKGVLWIGTSNGIFSSDRNGTFTDHSQIFKDAGVNVLSFNDIYEDKDGLLWLAGSIEDGLISFNKESNELKRYNYLAEEEVRRYSYILSINSDNKGNIWLATDYGIVRFNKETNKYIRYTEDDGLPNNFVYGILFDDEGNLWASTNYGITKFDIEEEKFINFNRTDGIQGNEFNQYAYFKSISGEMFFGGTNGLTSFMPEQIKEKEFITNVEIEAISSNCGKVIIGDEIKLSYRHNQLEFKFFMPDYRETNKVKYAYRLLGLNEEWTIGEYKNSIKYSNLLPGEYEFQVAARNSSGNWSDYTKIKIKIDNPPWKTPFAYFCYGALIIIIIYVIWNRVKILDNMVQQRTIELNSKLSENKILYSKLLYHEKYKNNYFINLSHELRTPLNIISATQKVIENLNEEDKQIPKEKMSHYMKSVKRNCTRLMNLIDNIIYTSKIESGSYKLNIKEHDIVYLVEEVALSMKDLMHEKDIELIVEPYIEEKIIECDDLEIERVIINLISNAIKFTDKGGTIEVFLWDLGEQIKISIKDNGIGIDPKYHKYIFDRFSQEYSETSEEHGGSGLGLTLSKQLIELHNGVIWVESELGKGSEFIIKLPVKQ</sequence>
<keyword evidence="6" id="KW-0812">Transmembrane</keyword>
<evidence type="ECO:0000256" key="5">
    <source>
        <dbReference type="ARBA" id="ARBA00023012"/>
    </source>
</evidence>
<dbReference type="PANTHER" id="PTHR43547:SF2">
    <property type="entry name" value="HYBRID SIGNAL TRANSDUCTION HISTIDINE KINASE C"/>
    <property type="match status" value="1"/>
</dbReference>
<dbReference type="Proteomes" id="UP000596929">
    <property type="component" value="Unassembled WGS sequence"/>
</dbReference>
<organism evidence="8 9">
    <name type="scientific">Clostridium hominis</name>
    <dbReference type="NCBI Taxonomy" id="2763036"/>
    <lineage>
        <taxon>Bacteria</taxon>
        <taxon>Bacillati</taxon>
        <taxon>Bacillota</taxon>
        <taxon>Clostridia</taxon>
        <taxon>Eubacteriales</taxon>
        <taxon>Clostridiaceae</taxon>
        <taxon>Clostridium</taxon>
    </lineage>
</organism>
<dbReference type="Gene3D" id="3.30.565.10">
    <property type="entry name" value="Histidine kinase-like ATPase, C-terminal domain"/>
    <property type="match status" value="1"/>
</dbReference>
<protein>
    <recommendedName>
        <fullName evidence="2">histidine kinase</fullName>
        <ecNumber evidence="2">2.7.13.3</ecNumber>
    </recommendedName>
</protein>
<evidence type="ECO:0000256" key="3">
    <source>
        <dbReference type="ARBA" id="ARBA00022553"/>
    </source>
</evidence>
<feature type="domain" description="Histidine kinase" evidence="7">
    <location>
        <begin position="850"/>
        <end position="1072"/>
    </location>
</feature>